<reference evidence="1 2" key="1">
    <citation type="submission" date="2018-11" db="EMBL/GenBank/DDBJ databases">
        <title>Clostridium sp. nov., a member of the family Erysipelotrichaceae isolated from pig faeces.</title>
        <authorList>
            <person name="Chang Y.-H."/>
        </authorList>
    </citation>
    <scope>NUCLEOTIDE SEQUENCE [LARGE SCALE GENOMIC DNA]</scope>
    <source>
        <strain evidence="1 2">YH-panp20</strain>
    </source>
</reference>
<proteinExistence type="predicted"/>
<keyword evidence="2" id="KW-1185">Reference proteome</keyword>
<evidence type="ECO:0000313" key="1">
    <source>
        <dbReference type="EMBL" id="RNM30101.1"/>
    </source>
</evidence>
<dbReference type="AlphaFoldDB" id="A0A3N0HZD0"/>
<protein>
    <submittedName>
        <fullName evidence="1">Uncharacterized protein</fullName>
    </submittedName>
</protein>
<sequence length="82" mass="9521">MKAIVHLEPKEFIETMYKEKGEMKAHPYVLDCGLAAMIYMFDGTDGNTYYLDRAFTACPEIIDHQNKELLHADIYRKVALIH</sequence>
<dbReference type="EMBL" id="RJQC01000002">
    <property type="protein sequence ID" value="RNM30101.1"/>
    <property type="molecule type" value="Genomic_DNA"/>
</dbReference>
<comment type="caution">
    <text evidence="1">The sequence shown here is derived from an EMBL/GenBank/DDBJ whole genome shotgun (WGS) entry which is preliminary data.</text>
</comment>
<dbReference type="Proteomes" id="UP000276568">
    <property type="component" value="Unassembled WGS sequence"/>
</dbReference>
<organism evidence="1 2">
    <name type="scientific">Absicoccus porci</name>
    <dbReference type="NCBI Taxonomy" id="2486576"/>
    <lineage>
        <taxon>Bacteria</taxon>
        <taxon>Bacillati</taxon>
        <taxon>Bacillota</taxon>
        <taxon>Erysipelotrichia</taxon>
        <taxon>Erysipelotrichales</taxon>
        <taxon>Erysipelotrichaceae</taxon>
        <taxon>Absicoccus</taxon>
    </lineage>
</organism>
<evidence type="ECO:0000313" key="2">
    <source>
        <dbReference type="Proteomes" id="UP000276568"/>
    </source>
</evidence>
<dbReference type="OrthoDB" id="1767337at2"/>
<gene>
    <name evidence="1" type="ORF">EDX97_04670</name>
</gene>
<accession>A0A3N0HZD0</accession>
<name>A0A3N0HZD0_9FIRM</name>
<dbReference type="RefSeq" id="WP_128520032.1">
    <property type="nucleotide sequence ID" value="NZ_CAUWBR010000023.1"/>
</dbReference>